<reference evidence="1" key="1">
    <citation type="submission" date="2020-10" db="EMBL/GenBank/DDBJ databases">
        <authorList>
            <person name="Gilroy R."/>
        </authorList>
    </citation>
    <scope>NUCLEOTIDE SEQUENCE</scope>
    <source>
        <strain evidence="1">ChiSxjej1B13-7958</strain>
    </source>
</reference>
<reference evidence="1" key="2">
    <citation type="journal article" date="2021" name="PeerJ">
        <title>Extensive microbial diversity within the chicken gut microbiome revealed by metagenomics and culture.</title>
        <authorList>
            <person name="Gilroy R."/>
            <person name="Ravi A."/>
            <person name="Getino M."/>
            <person name="Pursley I."/>
            <person name="Horton D.L."/>
            <person name="Alikhan N.F."/>
            <person name="Baker D."/>
            <person name="Gharbi K."/>
            <person name="Hall N."/>
            <person name="Watson M."/>
            <person name="Adriaenssens E.M."/>
            <person name="Foster-Nyarko E."/>
            <person name="Jarju S."/>
            <person name="Secka A."/>
            <person name="Antonio M."/>
            <person name="Oren A."/>
            <person name="Chaudhuri R.R."/>
            <person name="La Ragione R."/>
            <person name="Hildebrand F."/>
            <person name="Pallen M.J."/>
        </authorList>
    </citation>
    <scope>NUCLEOTIDE SEQUENCE</scope>
    <source>
        <strain evidence="1">ChiSxjej1B13-7958</strain>
    </source>
</reference>
<proteinExistence type="predicted"/>
<dbReference type="EMBL" id="DVGZ01000035">
    <property type="protein sequence ID" value="HIR46721.1"/>
    <property type="molecule type" value="Genomic_DNA"/>
</dbReference>
<comment type="caution">
    <text evidence="1">The sequence shown here is derived from an EMBL/GenBank/DDBJ whole genome shotgun (WGS) entry which is preliminary data.</text>
</comment>
<dbReference type="AlphaFoldDB" id="A0A9D1ALK2"/>
<evidence type="ECO:0000313" key="1">
    <source>
        <dbReference type="EMBL" id="HIR46721.1"/>
    </source>
</evidence>
<organism evidence="1 2">
    <name type="scientific">Candidatus Caccousia avicola</name>
    <dbReference type="NCBI Taxonomy" id="2840721"/>
    <lineage>
        <taxon>Bacteria</taxon>
        <taxon>Bacillati</taxon>
        <taxon>Bacillota</taxon>
        <taxon>Clostridia</taxon>
        <taxon>Eubacteriales</taxon>
        <taxon>Oscillospiraceae</taxon>
        <taxon>Oscillospiraceae incertae sedis</taxon>
        <taxon>Candidatus Caccousia</taxon>
    </lineage>
</organism>
<dbReference type="Proteomes" id="UP000824242">
    <property type="component" value="Unassembled WGS sequence"/>
</dbReference>
<sequence length="81" mass="9002">MVNILGLDKYKVLDALEVNAGQRFDQLTPRYPVYGKVVQGKSIYIDLTYDDGLDESSYDRVFGAGAVQSVINELRMGVNKA</sequence>
<gene>
    <name evidence="1" type="ORF">IAB89_03535</name>
</gene>
<accession>A0A9D1ALK2</accession>
<protein>
    <submittedName>
        <fullName evidence="1">Uncharacterized protein</fullName>
    </submittedName>
</protein>
<evidence type="ECO:0000313" key="2">
    <source>
        <dbReference type="Proteomes" id="UP000824242"/>
    </source>
</evidence>
<name>A0A9D1ALK2_9FIRM</name>